<reference evidence="3 4" key="1">
    <citation type="submission" date="2024-12" db="EMBL/GenBank/DDBJ databases">
        <authorList>
            <person name="Li X."/>
            <person name="Zhang D."/>
        </authorList>
    </citation>
    <scope>NUCLEOTIDE SEQUENCE [LARGE SCALE GENOMIC DNA]</scope>
    <source>
        <strain evidence="3 4">JCM19602</strain>
    </source>
</reference>
<dbReference type="RefSeq" id="WP_032085978.1">
    <property type="nucleotide sequence ID" value="NZ_JBJOSA010000007.1"/>
</dbReference>
<keyword evidence="2" id="KW-0472">Membrane</keyword>
<keyword evidence="2" id="KW-1133">Transmembrane helix</keyword>
<comment type="caution">
    <text evidence="3">The sequence shown here is derived from an EMBL/GenBank/DDBJ whole genome shotgun (WGS) entry which is preliminary data.</text>
</comment>
<accession>A0ABW8VP95</accession>
<dbReference type="Proteomes" id="UP001628668">
    <property type="component" value="Unassembled WGS sequence"/>
</dbReference>
<evidence type="ECO:0000256" key="2">
    <source>
        <dbReference type="SAM" id="Phobius"/>
    </source>
</evidence>
<sequence length="74" mass="7945">MEEAPTSNNAMSTSNNAMSTSNNGMSTSNKINLPGLGVGAIVLTTVYTAILASQLMATKHKVDYLYYKELTQNK</sequence>
<name>A0ABW8VP95_9BACI</name>
<evidence type="ECO:0000313" key="4">
    <source>
        <dbReference type="Proteomes" id="UP001628668"/>
    </source>
</evidence>
<feature type="transmembrane region" description="Helical" evidence="2">
    <location>
        <begin position="31"/>
        <end position="52"/>
    </location>
</feature>
<gene>
    <name evidence="3" type="ORF">ACKA06_10510</name>
</gene>
<evidence type="ECO:0000313" key="3">
    <source>
        <dbReference type="EMBL" id="MFL8937220.1"/>
    </source>
</evidence>
<proteinExistence type="predicted"/>
<feature type="region of interest" description="Disordered" evidence="1">
    <location>
        <begin position="1"/>
        <end position="26"/>
    </location>
</feature>
<organism evidence="3 4">
    <name type="scientific">Rossellomorea oryzaecorticis</name>
    <dbReference type="NCBI Taxonomy" id="1396505"/>
    <lineage>
        <taxon>Bacteria</taxon>
        <taxon>Bacillati</taxon>
        <taxon>Bacillota</taxon>
        <taxon>Bacilli</taxon>
        <taxon>Bacillales</taxon>
        <taxon>Bacillaceae</taxon>
        <taxon>Rossellomorea</taxon>
    </lineage>
</organism>
<dbReference type="EMBL" id="JBJOSA010000007">
    <property type="protein sequence ID" value="MFL8937220.1"/>
    <property type="molecule type" value="Genomic_DNA"/>
</dbReference>
<protein>
    <submittedName>
        <fullName evidence="3">Uncharacterized protein</fullName>
    </submittedName>
</protein>
<keyword evidence="4" id="KW-1185">Reference proteome</keyword>
<keyword evidence="2" id="KW-0812">Transmembrane</keyword>
<evidence type="ECO:0000256" key="1">
    <source>
        <dbReference type="SAM" id="MobiDB-lite"/>
    </source>
</evidence>